<evidence type="ECO:0008006" key="4">
    <source>
        <dbReference type="Google" id="ProtNLM"/>
    </source>
</evidence>
<dbReference type="PANTHER" id="PTHR34066">
    <property type="entry name" value="GROWTH FACTOR 2"/>
    <property type="match status" value="1"/>
</dbReference>
<dbReference type="Pfam" id="PF08576">
    <property type="entry name" value="DUF1764"/>
    <property type="match status" value="1"/>
</dbReference>
<organism evidence="2 3">
    <name type="scientific">Phellinidium pouzarii</name>
    <dbReference type="NCBI Taxonomy" id="167371"/>
    <lineage>
        <taxon>Eukaryota</taxon>
        <taxon>Fungi</taxon>
        <taxon>Dikarya</taxon>
        <taxon>Basidiomycota</taxon>
        <taxon>Agaricomycotina</taxon>
        <taxon>Agaricomycetes</taxon>
        <taxon>Hymenochaetales</taxon>
        <taxon>Hymenochaetaceae</taxon>
        <taxon>Phellinidium</taxon>
    </lineage>
</organism>
<dbReference type="EMBL" id="SGPK01000127">
    <property type="protein sequence ID" value="THH07785.1"/>
    <property type="molecule type" value="Genomic_DNA"/>
</dbReference>
<feature type="region of interest" description="Disordered" evidence="1">
    <location>
        <begin position="126"/>
        <end position="165"/>
    </location>
</feature>
<dbReference type="AlphaFoldDB" id="A0A4S4L8M1"/>
<name>A0A4S4L8M1_9AGAM</name>
<dbReference type="Proteomes" id="UP000308199">
    <property type="component" value="Unassembled WGS sequence"/>
</dbReference>
<dbReference type="InterPro" id="IPR013885">
    <property type="entry name" value="DUF1764_euk"/>
</dbReference>
<comment type="caution">
    <text evidence="2">The sequence shown here is derived from an EMBL/GenBank/DDBJ whole genome shotgun (WGS) entry which is preliminary data.</text>
</comment>
<reference evidence="2 3" key="1">
    <citation type="submission" date="2019-02" db="EMBL/GenBank/DDBJ databases">
        <title>Genome sequencing of the rare red list fungi Phellinidium pouzarii.</title>
        <authorList>
            <person name="Buettner E."/>
            <person name="Kellner H."/>
        </authorList>
    </citation>
    <scope>NUCLEOTIDE SEQUENCE [LARGE SCALE GENOMIC DNA]</scope>
    <source>
        <strain evidence="2 3">DSM 108285</strain>
    </source>
</reference>
<feature type="region of interest" description="Disordered" evidence="1">
    <location>
        <begin position="26"/>
        <end position="77"/>
    </location>
</feature>
<protein>
    <recommendedName>
        <fullName evidence="4">DUF1764 domain-containing protein</fullName>
    </recommendedName>
</protein>
<evidence type="ECO:0000313" key="2">
    <source>
        <dbReference type="EMBL" id="THH07785.1"/>
    </source>
</evidence>
<proteinExistence type="predicted"/>
<evidence type="ECO:0000256" key="1">
    <source>
        <dbReference type="SAM" id="MobiDB-lite"/>
    </source>
</evidence>
<accession>A0A4S4L8M1</accession>
<evidence type="ECO:0000313" key="3">
    <source>
        <dbReference type="Proteomes" id="UP000308199"/>
    </source>
</evidence>
<feature type="compositionally biased region" description="Basic and acidic residues" evidence="1">
    <location>
        <begin position="148"/>
        <end position="159"/>
    </location>
</feature>
<dbReference type="PANTHER" id="PTHR34066:SF1">
    <property type="entry name" value="DUF1764 FAMILY PROTEIN"/>
    <property type="match status" value="1"/>
</dbReference>
<gene>
    <name evidence="2" type="ORF">EW145_g3141</name>
</gene>
<sequence length="201" mass="21461">MPASEIDDIFSGKIPKVLVFGDNSSARCRGKRQGKAVPEAAPSSSSSSLKKTKKRKQREGDAALDGPDASSSQLRKLNQKKNKLCAVDDGNADAEGGGVKVGVKSTLRVVETVRDPSAGMNLSLAPSTRPKFKPATKKTLSARLGAKKGTDRDEDRIMDSRGLGPRKKTDEGFLVYKEAELGIKDEGGDTPLCPFDCDCCF</sequence>
<dbReference type="OrthoDB" id="20835at2759"/>
<keyword evidence="3" id="KW-1185">Reference proteome</keyword>